<feature type="transmembrane region" description="Helical" evidence="17">
    <location>
        <begin position="413"/>
        <end position="431"/>
    </location>
</feature>
<dbReference type="EMBL" id="KF385869">
    <property type="protein sequence ID" value="AHA52482.1"/>
    <property type="molecule type" value="Genomic_DNA"/>
</dbReference>
<feature type="transmembrane region" description="Helical" evidence="17">
    <location>
        <begin position="261"/>
        <end position="279"/>
    </location>
</feature>
<dbReference type="PANTHER" id="PTHR42829">
    <property type="entry name" value="NADH-UBIQUINONE OXIDOREDUCTASE CHAIN 5"/>
    <property type="match status" value="1"/>
</dbReference>
<evidence type="ECO:0000256" key="6">
    <source>
        <dbReference type="ARBA" id="ARBA00022660"/>
    </source>
</evidence>
<evidence type="ECO:0000256" key="5">
    <source>
        <dbReference type="ARBA" id="ARBA00022448"/>
    </source>
</evidence>
<comment type="function">
    <text evidence="1">Core subunit of the mitochondrial membrane respiratory chain NADH dehydrogenase (Complex I) that is believed to belong to the minimal assembly required for catalysis. Complex I functions in the transfer of electrons from NADH to the respiratory chain. The immediate electron acceptor for the enzyme is believed to be ubiquinone.</text>
</comment>
<evidence type="ECO:0000259" key="20">
    <source>
        <dbReference type="Pfam" id="PF06455"/>
    </source>
</evidence>
<feature type="transmembrane region" description="Helical" evidence="17">
    <location>
        <begin position="285"/>
        <end position="307"/>
    </location>
</feature>
<feature type="transmembrane region" description="Helical" evidence="17">
    <location>
        <begin position="55"/>
        <end position="74"/>
    </location>
</feature>
<gene>
    <name evidence="21" type="primary">ND5</name>
</gene>
<dbReference type="GO" id="GO:0003954">
    <property type="term" value="F:NADH dehydrogenase activity"/>
    <property type="evidence" value="ECO:0007669"/>
    <property type="project" value="TreeGrafter"/>
</dbReference>
<comment type="similarity">
    <text evidence="17">Belongs to the complex I subunit 5 family.</text>
</comment>
<protein>
    <recommendedName>
        <fullName evidence="4 17">NADH-ubiquinone oxidoreductase chain 5</fullName>
        <ecNumber evidence="3 17">7.1.1.2</ecNumber>
    </recommendedName>
</protein>
<dbReference type="GO" id="GO:0008137">
    <property type="term" value="F:NADH dehydrogenase (ubiquinone) activity"/>
    <property type="evidence" value="ECO:0007669"/>
    <property type="project" value="UniProtKB-EC"/>
</dbReference>
<dbReference type="GO" id="GO:0005743">
    <property type="term" value="C:mitochondrial inner membrane"/>
    <property type="evidence" value="ECO:0007669"/>
    <property type="project" value="UniProtKB-SubCell"/>
</dbReference>
<evidence type="ECO:0000256" key="17">
    <source>
        <dbReference type="RuleBase" id="RU003404"/>
    </source>
</evidence>
<keyword evidence="6" id="KW-0679">Respiratory chain</keyword>
<keyword evidence="7 17" id="KW-0812">Transmembrane</keyword>
<evidence type="ECO:0000256" key="4">
    <source>
        <dbReference type="ARBA" id="ARBA00021096"/>
    </source>
</evidence>
<evidence type="ECO:0000256" key="2">
    <source>
        <dbReference type="ARBA" id="ARBA00004448"/>
    </source>
</evidence>
<organism evidence="21">
    <name type="scientific">Capitonius sp. QL-2013</name>
    <dbReference type="NCBI Taxonomy" id="1421593"/>
    <lineage>
        <taxon>Eukaryota</taxon>
        <taxon>Metazoa</taxon>
        <taxon>Ecdysozoa</taxon>
        <taxon>Arthropoda</taxon>
        <taxon>Hexapoda</taxon>
        <taxon>Insecta</taxon>
        <taxon>Pterygota</taxon>
        <taxon>Neoptera</taxon>
        <taxon>Endopterygota</taxon>
        <taxon>Hymenoptera</taxon>
        <taxon>Apocrita</taxon>
        <taxon>Ichneumonoidea</taxon>
        <taxon>Braconidae</taxon>
        <taxon>Cenocoeliinae</taxon>
        <taxon>Capitonius</taxon>
    </lineage>
</organism>
<dbReference type="InterPro" id="IPR010934">
    <property type="entry name" value="NADH_DH_su5_C"/>
</dbReference>
<dbReference type="EC" id="7.1.1.2" evidence="3 17"/>
<dbReference type="InterPro" id="IPR001750">
    <property type="entry name" value="ND/Mrp_TM"/>
</dbReference>
<evidence type="ECO:0000256" key="7">
    <source>
        <dbReference type="ARBA" id="ARBA00022692"/>
    </source>
</evidence>
<feature type="transmembrane region" description="Helical" evidence="17">
    <location>
        <begin position="106"/>
        <end position="126"/>
    </location>
</feature>
<keyword evidence="8" id="KW-0999">Mitochondrion inner membrane</keyword>
<feature type="domain" description="NADH-Ubiquinone oxidoreductase (complex I) chain 5 N-terminal" evidence="19">
    <location>
        <begin position="39"/>
        <end position="86"/>
    </location>
</feature>
<dbReference type="AlphaFoldDB" id="A0A0A6ZLQ2"/>
<feature type="transmembrane region" description="Helical" evidence="17">
    <location>
        <begin position="195"/>
        <end position="223"/>
    </location>
</feature>
<reference evidence="21" key="1">
    <citation type="submission" date="2013-07" db="EMBL/GenBank/DDBJ databases">
        <title>The comparative mitochondrial genomes from Braconidae subfamilies and the phylogeny of the Hymenoptera.</title>
        <authorList>
            <person name="Li Q."/>
            <person name="Wei S.J."/>
            <person name="Chen X.X."/>
        </authorList>
    </citation>
    <scope>NUCLEOTIDE SEQUENCE</scope>
</reference>
<evidence type="ECO:0000256" key="15">
    <source>
        <dbReference type="ARBA" id="ARBA00023136"/>
    </source>
</evidence>
<keyword evidence="13 17" id="KW-0830">Ubiquinone</keyword>
<dbReference type="Pfam" id="PF06455">
    <property type="entry name" value="NADH5_C"/>
    <property type="match status" value="1"/>
</dbReference>
<keyword evidence="10" id="KW-0249">Electron transport</keyword>
<comment type="function">
    <text evidence="17">Core subunit of the mitochondrial membrane respiratory chain NADH dehydrogenase (Complex I) which catalyzes electron transfer from NADH through the respiratory chain, using ubiquinone as an electron acceptor. Essential for the catalytic activity and assembly of complex I.</text>
</comment>
<geneLocation type="mitochondrion" evidence="21"/>
<evidence type="ECO:0000256" key="8">
    <source>
        <dbReference type="ARBA" id="ARBA00022792"/>
    </source>
</evidence>
<evidence type="ECO:0000259" key="18">
    <source>
        <dbReference type="Pfam" id="PF00361"/>
    </source>
</evidence>
<feature type="domain" description="NADH:quinone oxidoreductase/Mrp antiporter transmembrane" evidence="18">
    <location>
        <begin position="102"/>
        <end position="359"/>
    </location>
</feature>
<feature type="transmembrane region" description="Helical" evidence="17">
    <location>
        <begin position="138"/>
        <end position="158"/>
    </location>
</feature>
<evidence type="ECO:0000256" key="1">
    <source>
        <dbReference type="ARBA" id="ARBA00003257"/>
    </source>
</evidence>
<evidence type="ECO:0000256" key="3">
    <source>
        <dbReference type="ARBA" id="ARBA00012944"/>
    </source>
</evidence>
<dbReference type="Pfam" id="PF00361">
    <property type="entry name" value="Proton_antipo_M"/>
    <property type="match status" value="1"/>
</dbReference>
<evidence type="ECO:0000256" key="9">
    <source>
        <dbReference type="ARBA" id="ARBA00022967"/>
    </source>
</evidence>
<feature type="transmembrane region" description="Helical" evidence="17">
    <location>
        <begin position="443"/>
        <end position="462"/>
    </location>
</feature>
<dbReference type="InterPro" id="IPR003945">
    <property type="entry name" value="NU5C-like"/>
</dbReference>
<feature type="transmembrane region" description="Helical" evidence="17">
    <location>
        <begin position="6"/>
        <end position="24"/>
    </location>
</feature>
<feature type="transmembrane region" description="Helical" evidence="17">
    <location>
        <begin position="371"/>
        <end position="392"/>
    </location>
</feature>
<evidence type="ECO:0000256" key="11">
    <source>
        <dbReference type="ARBA" id="ARBA00022989"/>
    </source>
</evidence>
<feature type="domain" description="NADH dehydrogenase subunit 5 C-terminal" evidence="20">
    <location>
        <begin position="382"/>
        <end position="556"/>
    </location>
</feature>
<keyword evidence="11 17" id="KW-1133">Transmembrane helix</keyword>
<evidence type="ECO:0000256" key="14">
    <source>
        <dbReference type="ARBA" id="ARBA00023128"/>
    </source>
</evidence>
<keyword evidence="14 17" id="KW-0496">Mitochondrion</keyword>
<keyword evidence="9" id="KW-1278">Translocase</keyword>
<keyword evidence="12 17" id="KW-0520">NAD</keyword>
<comment type="catalytic activity">
    <reaction evidence="16 17">
        <text>a ubiquinone + NADH + 5 H(+)(in) = a ubiquinol + NAD(+) + 4 H(+)(out)</text>
        <dbReference type="Rhea" id="RHEA:29091"/>
        <dbReference type="Rhea" id="RHEA-COMP:9565"/>
        <dbReference type="Rhea" id="RHEA-COMP:9566"/>
        <dbReference type="ChEBI" id="CHEBI:15378"/>
        <dbReference type="ChEBI" id="CHEBI:16389"/>
        <dbReference type="ChEBI" id="CHEBI:17976"/>
        <dbReference type="ChEBI" id="CHEBI:57540"/>
        <dbReference type="ChEBI" id="CHEBI:57945"/>
        <dbReference type="EC" id="7.1.1.2"/>
    </reaction>
</comment>
<dbReference type="InterPro" id="IPR001516">
    <property type="entry name" value="Proton_antipo_N"/>
</dbReference>
<comment type="subcellular location">
    <subcellularLocation>
        <location evidence="2">Mitochondrion inner membrane</location>
        <topology evidence="2">Multi-pass membrane protein</topology>
    </subcellularLocation>
</comment>
<evidence type="ECO:0000313" key="21">
    <source>
        <dbReference type="EMBL" id="AHA52482.1"/>
    </source>
</evidence>
<dbReference type="Pfam" id="PF00662">
    <property type="entry name" value="Proton_antipo_N"/>
    <property type="match status" value="1"/>
</dbReference>
<dbReference type="PANTHER" id="PTHR42829:SF2">
    <property type="entry name" value="NADH-UBIQUINONE OXIDOREDUCTASE CHAIN 5"/>
    <property type="match status" value="1"/>
</dbReference>
<sequence length="559" mass="66486">MYLLISMYLMILSIMFFYISMIYMLNKYIFLINWMILSTISMKIEYIMYFDWMTMIFFSTILLISSMVLIYSLNYMEMEIFINRFMMMILIFIISMLFMIMSPNMISILLGWDGLGLSSYCLIIYYQNKKSFNSGMITILMNRIGDINIIIMISLLISKNSWNFMFLNNFNTILMFFIFMASITKSAQMPFSIWLPLAMAAPTPVSSLVHSSTLVTAGIYLLIRFHYLMNNLFLNMLMILSCMTMFMASSSANFEFDLKKIIALSTLSQLGLMFLTISLNLPMLAFFHLITHAMFKSLLFLCSGIMIHNYFNNQDIRYISMLNLNMPLTMMIFNIASLSLSGMPFLTGFYSKDLIIEMFNMNNFNPLLYNIMYLSMSLTLSYSLRLIFFISLKQKKNYNFMIFKFNNFMNNSIYILMLLSITYGSTLNWLMFNELNLIILSNYSKMLIYKYLILSIFLSMMFSKMNFNFKFIMLINKFYIFFNYMWLLQMILKKNKFNMFKLNNNLIFLKDSNWMEMISSKQIIKFLIKMNSFKMINKLNFSLMFTLMTYLLIFMMLMY</sequence>
<keyword evidence="15 17" id="KW-0472">Membrane</keyword>
<evidence type="ECO:0000259" key="19">
    <source>
        <dbReference type="Pfam" id="PF00662"/>
    </source>
</evidence>
<feature type="transmembrane region" description="Helical" evidence="17">
    <location>
        <begin position="229"/>
        <end position="249"/>
    </location>
</feature>
<feature type="transmembrane region" description="Helical" evidence="17">
    <location>
        <begin position="328"/>
        <end position="351"/>
    </location>
</feature>
<evidence type="ECO:0000256" key="10">
    <source>
        <dbReference type="ARBA" id="ARBA00022982"/>
    </source>
</evidence>
<evidence type="ECO:0000256" key="12">
    <source>
        <dbReference type="ARBA" id="ARBA00023027"/>
    </source>
</evidence>
<feature type="transmembrane region" description="Helical" evidence="17">
    <location>
        <begin position="81"/>
        <end position="100"/>
    </location>
</feature>
<dbReference type="GO" id="GO:0015990">
    <property type="term" value="P:electron transport coupled proton transport"/>
    <property type="evidence" value="ECO:0007669"/>
    <property type="project" value="TreeGrafter"/>
</dbReference>
<evidence type="ECO:0000256" key="13">
    <source>
        <dbReference type="ARBA" id="ARBA00023075"/>
    </source>
</evidence>
<evidence type="ECO:0000256" key="16">
    <source>
        <dbReference type="ARBA" id="ARBA00049551"/>
    </source>
</evidence>
<keyword evidence="5 17" id="KW-0813">Transport</keyword>
<dbReference type="PRINTS" id="PR01434">
    <property type="entry name" value="NADHDHGNASE5"/>
</dbReference>
<proteinExistence type="inferred from homology"/>
<name>A0A0A6ZLQ2_9HYME</name>
<feature type="transmembrane region" description="Helical" evidence="17">
    <location>
        <begin position="539"/>
        <end position="558"/>
    </location>
</feature>
<accession>A0A0A6ZLQ2</accession>
<dbReference type="GO" id="GO:0042773">
    <property type="term" value="P:ATP synthesis coupled electron transport"/>
    <property type="evidence" value="ECO:0007669"/>
    <property type="project" value="InterPro"/>
</dbReference>